<proteinExistence type="predicted"/>
<accession>A0ABU0BQN0</accession>
<dbReference type="Gene3D" id="3.30.1340.30">
    <property type="match status" value="1"/>
</dbReference>
<feature type="domain" description="BON" evidence="1">
    <location>
        <begin position="20"/>
        <end position="88"/>
    </location>
</feature>
<dbReference type="Proteomes" id="UP001230207">
    <property type="component" value="Unassembled WGS sequence"/>
</dbReference>
<name>A0ABU0BQN0_9HYPH</name>
<reference evidence="2 3" key="1">
    <citation type="submission" date="2023-07" db="EMBL/GenBank/DDBJ databases">
        <title>Genomic Encyclopedia of Type Strains, Phase IV (KMG-IV): sequencing the most valuable type-strain genomes for metagenomic binning, comparative biology and taxonomic classification.</title>
        <authorList>
            <person name="Goeker M."/>
        </authorList>
    </citation>
    <scope>NUCLEOTIDE SEQUENCE [LARGE SCALE GENOMIC DNA]</scope>
    <source>
        <strain evidence="2 3">DSM 1112</strain>
    </source>
</reference>
<sequence>MVFKERTFYGREPEDLFPGEHADLETRVANCLTTVTGLDASDVTVVAKGNTIMLSGIVQTPEEIDRAAEAAESVPGVAEVINRISSLEFRLPSASS</sequence>
<organism evidence="2 3">
    <name type="scientific">Pararhizobium capsulatum DSM 1112</name>
    <dbReference type="NCBI Taxonomy" id="1121113"/>
    <lineage>
        <taxon>Bacteria</taxon>
        <taxon>Pseudomonadati</taxon>
        <taxon>Pseudomonadota</taxon>
        <taxon>Alphaproteobacteria</taxon>
        <taxon>Hyphomicrobiales</taxon>
        <taxon>Rhizobiaceae</taxon>
        <taxon>Rhizobium/Agrobacterium group</taxon>
        <taxon>Pararhizobium</taxon>
    </lineage>
</organism>
<dbReference type="EMBL" id="JAUSVF010000001">
    <property type="protein sequence ID" value="MDQ0320553.1"/>
    <property type="molecule type" value="Genomic_DNA"/>
</dbReference>
<comment type="caution">
    <text evidence="2">The sequence shown here is derived from an EMBL/GenBank/DDBJ whole genome shotgun (WGS) entry which is preliminary data.</text>
</comment>
<evidence type="ECO:0000259" key="1">
    <source>
        <dbReference type="PROSITE" id="PS50914"/>
    </source>
</evidence>
<keyword evidence="3" id="KW-1185">Reference proteome</keyword>
<evidence type="ECO:0000313" key="3">
    <source>
        <dbReference type="Proteomes" id="UP001230207"/>
    </source>
</evidence>
<evidence type="ECO:0000313" key="2">
    <source>
        <dbReference type="EMBL" id="MDQ0320553.1"/>
    </source>
</evidence>
<dbReference type="RefSeq" id="WP_307230408.1">
    <property type="nucleotide sequence ID" value="NZ_JAUSVF010000001.1"/>
</dbReference>
<protein>
    <submittedName>
        <fullName evidence="2">Osmotically-inducible protein OsmY</fullName>
    </submittedName>
</protein>
<gene>
    <name evidence="2" type="ORF">QO002_002691</name>
</gene>
<dbReference type="PROSITE" id="PS50914">
    <property type="entry name" value="BON"/>
    <property type="match status" value="1"/>
</dbReference>
<dbReference type="InterPro" id="IPR007055">
    <property type="entry name" value="BON_dom"/>
</dbReference>
<dbReference type="Pfam" id="PF04972">
    <property type="entry name" value="BON"/>
    <property type="match status" value="1"/>
</dbReference>